<dbReference type="Proteomes" id="UP000651085">
    <property type="component" value="Unassembled WGS sequence"/>
</dbReference>
<accession>A0A926F3J8</accession>
<dbReference type="Gene3D" id="3.40.109.10">
    <property type="entry name" value="NADH Oxidase"/>
    <property type="match status" value="1"/>
</dbReference>
<feature type="chain" id="PRO_5038415532" evidence="1">
    <location>
        <begin position="24"/>
        <end position="197"/>
    </location>
</feature>
<dbReference type="InterPro" id="IPR050627">
    <property type="entry name" value="Nitroreductase/BluB"/>
</dbReference>
<evidence type="ECO:0000256" key="1">
    <source>
        <dbReference type="SAM" id="SignalP"/>
    </source>
</evidence>
<evidence type="ECO:0000259" key="2">
    <source>
        <dbReference type="Pfam" id="PF00881"/>
    </source>
</evidence>
<feature type="signal peptide" evidence="1">
    <location>
        <begin position="1"/>
        <end position="23"/>
    </location>
</feature>
<keyword evidence="4" id="KW-1185">Reference proteome</keyword>
<dbReference type="SUPFAM" id="SSF55469">
    <property type="entry name" value="FMN-dependent nitroreductase-like"/>
    <property type="match status" value="1"/>
</dbReference>
<evidence type="ECO:0000313" key="4">
    <source>
        <dbReference type="Proteomes" id="UP000651085"/>
    </source>
</evidence>
<dbReference type="PROSITE" id="PS51257">
    <property type="entry name" value="PROKAR_LIPOPROTEIN"/>
    <property type="match status" value="1"/>
</dbReference>
<dbReference type="PANTHER" id="PTHR23026">
    <property type="entry name" value="NADPH NITROREDUCTASE"/>
    <property type="match status" value="1"/>
</dbReference>
<feature type="domain" description="Nitroreductase" evidence="2">
    <location>
        <begin position="39"/>
        <end position="87"/>
    </location>
</feature>
<reference evidence="3" key="1">
    <citation type="submission" date="2020-08" db="EMBL/GenBank/DDBJ databases">
        <title>Genome public.</title>
        <authorList>
            <person name="Liu C."/>
            <person name="Sun Q."/>
        </authorList>
    </citation>
    <scope>NUCLEOTIDE SEQUENCE</scope>
    <source>
        <strain evidence="3">N12</strain>
    </source>
</reference>
<feature type="domain" description="Nitroreductase" evidence="2">
    <location>
        <begin position="92"/>
        <end position="176"/>
    </location>
</feature>
<sequence>MKRYSILCILALLLGTFVSCTFTQEKEEGSGNVALDNIFARKSVRTYLNKGVEKDKIDKMLRAGMAAPSGKDTRPWEFVLVTERASLDSMAATLPYAKMLAQARYAIVVCGDSARSSYWYLDCSAAAQNILLAAEAQGLGAVWTAAYPYEDRMEVVRKYTALPENVLPLCVIPFGYPSTEQQPKQKFDENKIHYNRY</sequence>
<dbReference type="CDD" id="cd02150">
    <property type="entry name" value="nitroreductase"/>
    <property type="match status" value="1"/>
</dbReference>
<dbReference type="RefSeq" id="WP_262436155.1">
    <property type="nucleotide sequence ID" value="NZ_JACRTF010000001.1"/>
</dbReference>
<organism evidence="3 4">
    <name type="scientific">Jilunia laotingensis</name>
    <dbReference type="NCBI Taxonomy" id="2763675"/>
    <lineage>
        <taxon>Bacteria</taxon>
        <taxon>Pseudomonadati</taxon>
        <taxon>Bacteroidota</taxon>
        <taxon>Bacteroidia</taxon>
        <taxon>Bacteroidales</taxon>
        <taxon>Bacteroidaceae</taxon>
        <taxon>Jilunia</taxon>
    </lineage>
</organism>
<comment type="caution">
    <text evidence="3">The sequence shown here is derived from an EMBL/GenBank/DDBJ whole genome shotgun (WGS) entry which is preliminary data.</text>
</comment>
<gene>
    <name evidence="3" type="ORF">H8744_17880</name>
</gene>
<proteinExistence type="predicted"/>
<dbReference type="EMBL" id="JACRTF010000001">
    <property type="protein sequence ID" value="MBC8595083.1"/>
    <property type="molecule type" value="Genomic_DNA"/>
</dbReference>
<dbReference type="AlphaFoldDB" id="A0A926F3J8"/>
<name>A0A926F3J8_9BACT</name>
<keyword evidence="1" id="KW-0732">Signal</keyword>
<dbReference type="InterPro" id="IPR029479">
    <property type="entry name" value="Nitroreductase"/>
</dbReference>
<evidence type="ECO:0000313" key="3">
    <source>
        <dbReference type="EMBL" id="MBC8595083.1"/>
    </source>
</evidence>
<protein>
    <submittedName>
        <fullName evidence="3">Nitroreductase family protein</fullName>
    </submittedName>
</protein>
<dbReference type="PANTHER" id="PTHR23026:SF123">
    <property type="entry name" value="NAD(P)H NITROREDUCTASE RV3131-RELATED"/>
    <property type="match status" value="1"/>
</dbReference>
<dbReference type="GO" id="GO:0016491">
    <property type="term" value="F:oxidoreductase activity"/>
    <property type="evidence" value="ECO:0007669"/>
    <property type="project" value="InterPro"/>
</dbReference>
<dbReference type="FunFam" id="3.40.109.10:FF:000012">
    <property type="entry name" value="Nitroreductase family protein"/>
    <property type="match status" value="1"/>
</dbReference>
<dbReference type="InterPro" id="IPR000415">
    <property type="entry name" value="Nitroreductase-like"/>
</dbReference>
<dbReference type="Pfam" id="PF00881">
    <property type="entry name" value="Nitroreductase"/>
    <property type="match status" value="2"/>
</dbReference>